<organism evidence="2 3">
    <name type="scientific">Natranaerovirga hydrolytica</name>
    <dbReference type="NCBI Taxonomy" id="680378"/>
    <lineage>
        <taxon>Bacteria</taxon>
        <taxon>Bacillati</taxon>
        <taxon>Bacillota</taxon>
        <taxon>Clostridia</taxon>
        <taxon>Lachnospirales</taxon>
        <taxon>Natranaerovirgaceae</taxon>
        <taxon>Natranaerovirga</taxon>
    </lineage>
</organism>
<reference evidence="2 3" key="1">
    <citation type="submission" date="2019-03" db="EMBL/GenBank/DDBJ databases">
        <title>Genomic Encyclopedia of Type Strains, Phase IV (KMG-IV): sequencing the most valuable type-strain genomes for metagenomic binning, comparative biology and taxonomic classification.</title>
        <authorList>
            <person name="Goeker M."/>
        </authorList>
    </citation>
    <scope>NUCLEOTIDE SEQUENCE [LARGE SCALE GENOMIC DNA]</scope>
    <source>
        <strain evidence="2 3">DSM 24176</strain>
    </source>
</reference>
<evidence type="ECO:0008006" key="4">
    <source>
        <dbReference type="Google" id="ProtNLM"/>
    </source>
</evidence>
<dbReference type="Proteomes" id="UP000294545">
    <property type="component" value="Unassembled WGS sequence"/>
</dbReference>
<feature type="transmembrane region" description="Helical" evidence="1">
    <location>
        <begin position="125"/>
        <end position="149"/>
    </location>
</feature>
<name>A0A4R1N117_9FIRM</name>
<feature type="transmembrane region" description="Helical" evidence="1">
    <location>
        <begin position="155"/>
        <end position="173"/>
    </location>
</feature>
<proteinExistence type="predicted"/>
<keyword evidence="1" id="KW-1133">Transmembrane helix</keyword>
<evidence type="ECO:0000313" key="3">
    <source>
        <dbReference type="Proteomes" id="UP000294545"/>
    </source>
</evidence>
<evidence type="ECO:0000256" key="1">
    <source>
        <dbReference type="SAM" id="Phobius"/>
    </source>
</evidence>
<dbReference type="AlphaFoldDB" id="A0A4R1N117"/>
<dbReference type="CDD" id="cd05709">
    <property type="entry name" value="S2P-M50"/>
    <property type="match status" value="1"/>
</dbReference>
<sequence length="386" mass="44594">MEDKKKIVLKKLTDNINLLIGVVIGLILVQFDMFTSVINGVTLFQFILLLIIIPMLYFFHNIIHELGHLIVGLLQSFQFYSFRIGPLIWEKNNDTVVLRKQKQITLNVSTLMFPKANHHIERKQVLYYAGGIVSNLIIGIVFLGLYYVLSLENAYLLKGFLATGWIIGLFLFLSNLVPYKSEGFVSDGSNIVSLIRKSPKDIAEIKALYASAKISAGIPVKQMDAYILEEDSDLGDNEILGIIMNLYRYYHYVEKKNYTKAQKYIQLVENNIEFAPDTIKNQCYFEVLYAYSFFNLDKDKAKATYDRIENKLYQTHSITKFRVQMAYELYINEDLEMALTIGKKGLELKDEEMVKGEAIFSSNEINKMIKEIKKMSRSNKRKKQVK</sequence>
<dbReference type="OrthoDB" id="1069985at2"/>
<accession>A0A4R1N117</accession>
<dbReference type="EMBL" id="SMGQ01000011">
    <property type="protein sequence ID" value="TCK98602.1"/>
    <property type="molecule type" value="Genomic_DNA"/>
</dbReference>
<keyword evidence="1" id="KW-0812">Transmembrane</keyword>
<feature type="transmembrane region" description="Helical" evidence="1">
    <location>
        <begin position="37"/>
        <end position="59"/>
    </location>
</feature>
<comment type="caution">
    <text evidence="2">The sequence shown here is derived from an EMBL/GenBank/DDBJ whole genome shotgun (WGS) entry which is preliminary data.</text>
</comment>
<dbReference type="RefSeq" id="WP_132281492.1">
    <property type="nucleotide sequence ID" value="NZ_SMGQ01000011.1"/>
</dbReference>
<evidence type="ECO:0000313" key="2">
    <source>
        <dbReference type="EMBL" id="TCK98602.1"/>
    </source>
</evidence>
<keyword evidence="3" id="KW-1185">Reference proteome</keyword>
<feature type="transmembrane region" description="Helical" evidence="1">
    <location>
        <begin position="12"/>
        <end position="31"/>
    </location>
</feature>
<protein>
    <recommendedName>
        <fullName evidence="4">Peptidase M50-like protein</fullName>
    </recommendedName>
</protein>
<keyword evidence="1" id="KW-0472">Membrane</keyword>
<gene>
    <name evidence="2" type="ORF">EDC19_1034</name>
</gene>